<dbReference type="Proteomes" id="UP001596028">
    <property type="component" value="Unassembled WGS sequence"/>
</dbReference>
<sequence length="104" mass="11643">MEWLPRDLFGYEVVERLSPSSAPAPSQPEAEPANHYVTVVADIAEVRDNPFGKGELILIVKKGDRLQWTGRSVRDVATGKYSYLVMLEGGETGYMIQEDIEETQ</sequence>
<comment type="caution">
    <text evidence="1">The sequence shown here is derived from an EMBL/GenBank/DDBJ whole genome shotgun (WGS) entry which is preliminary data.</text>
</comment>
<name>A0ABV9FMF3_9BACL</name>
<keyword evidence="2" id="KW-1185">Reference proteome</keyword>
<dbReference type="EMBL" id="JBHSEP010000041">
    <property type="protein sequence ID" value="MFC4602045.1"/>
    <property type="molecule type" value="Genomic_DNA"/>
</dbReference>
<evidence type="ECO:0000313" key="2">
    <source>
        <dbReference type="Proteomes" id="UP001596028"/>
    </source>
</evidence>
<protein>
    <submittedName>
        <fullName evidence="1">Uncharacterized protein</fullName>
    </submittedName>
</protein>
<accession>A0ABV9FMF3</accession>
<dbReference type="RefSeq" id="WP_378102997.1">
    <property type="nucleotide sequence ID" value="NZ_JBHSEP010000041.1"/>
</dbReference>
<reference evidence="2" key="1">
    <citation type="journal article" date="2019" name="Int. J. Syst. Evol. Microbiol.">
        <title>The Global Catalogue of Microorganisms (GCM) 10K type strain sequencing project: providing services to taxonomists for standard genome sequencing and annotation.</title>
        <authorList>
            <consortium name="The Broad Institute Genomics Platform"/>
            <consortium name="The Broad Institute Genome Sequencing Center for Infectious Disease"/>
            <person name="Wu L."/>
            <person name="Ma J."/>
        </authorList>
    </citation>
    <scope>NUCLEOTIDE SEQUENCE [LARGE SCALE GENOMIC DNA]</scope>
    <source>
        <strain evidence="2">CCUG 49571</strain>
    </source>
</reference>
<gene>
    <name evidence="1" type="ORF">ACFO3S_27765</name>
</gene>
<evidence type="ECO:0000313" key="1">
    <source>
        <dbReference type="EMBL" id="MFC4602045.1"/>
    </source>
</evidence>
<proteinExistence type="predicted"/>
<organism evidence="1 2">
    <name type="scientific">Cohnella hongkongensis</name>
    <dbReference type="NCBI Taxonomy" id="178337"/>
    <lineage>
        <taxon>Bacteria</taxon>
        <taxon>Bacillati</taxon>
        <taxon>Bacillota</taxon>
        <taxon>Bacilli</taxon>
        <taxon>Bacillales</taxon>
        <taxon>Paenibacillaceae</taxon>
        <taxon>Cohnella</taxon>
    </lineage>
</organism>